<dbReference type="PANTHER" id="PTHR42995:SF5">
    <property type="entry name" value="ACETYL-COENZYME A CARBOXYLASE CARBOXYL TRANSFERASE SUBUNIT BETA, CHLOROPLASTIC"/>
    <property type="match status" value="1"/>
</dbReference>
<evidence type="ECO:0000256" key="11">
    <source>
        <dbReference type="ARBA" id="ARBA00023160"/>
    </source>
</evidence>
<dbReference type="NCBIfam" id="TIGR00515">
    <property type="entry name" value="accD"/>
    <property type="match status" value="1"/>
</dbReference>
<keyword evidence="6 13" id="KW-0863">Zinc-finger</keyword>
<keyword evidence="4 13" id="KW-0479">Metal-binding</keyword>
<evidence type="ECO:0000256" key="7">
    <source>
        <dbReference type="ARBA" id="ARBA00022832"/>
    </source>
</evidence>
<dbReference type="PROSITE" id="PS50980">
    <property type="entry name" value="COA_CT_NTER"/>
    <property type="match status" value="1"/>
</dbReference>
<evidence type="ECO:0000256" key="10">
    <source>
        <dbReference type="ARBA" id="ARBA00023098"/>
    </source>
</evidence>
<feature type="zinc finger region" description="C4-type" evidence="13">
    <location>
        <begin position="36"/>
        <end position="58"/>
    </location>
</feature>
<evidence type="ECO:0000256" key="1">
    <source>
        <dbReference type="ARBA" id="ARBA00004496"/>
    </source>
</evidence>
<feature type="binding site" evidence="13">
    <location>
        <position position="55"/>
    </location>
    <ligand>
        <name>Zn(2+)</name>
        <dbReference type="ChEBI" id="CHEBI:29105"/>
    </ligand>
</feature>
<dbReference type="RefSeq" id="WP_343338415.1">
    <property type="nucleotide sequence ID" value="NZ_CP154622.1"/>
</dbReference>
<dbReference type="GO" id="GO:0016740">
    <property type="term" value="F:transferase activity"/>
    <property type="evidence" value="ECO:0007669"/>
    <property type="project" value="UniProtKB-KW"/>
</dbReference>
<reference evidence="15 16" key="1">
    <citation type="submission" date="2024-04" db="EMBL/GenBank/DDBJ databases">
        <title>Isolation and characterization of novel acetogenic strains of the genera Terrisporobacter and Acetoanaerobium.</title>
        <authorList>
            <person name="Boeer T."/>
            <person name="Schueler M.A."/>
            <person name="Lueschen A."/>
            <person name="Eysell L."/>
            <person name="Droege J."/>
            <person name="Heinemann M."/>
            <person name="Engelhardt L."/>
            <person name="Basen M."/>
            <person name="Daniel R."/>
        </authorList>
    </citation>
    <scope>NUCLEOTIDE SEQUENCE [LARGE SCALE GENOMIC DNA]</scope>
    <source>
        <strain evidence="15 16">ELB</strain>
    </source>
</reference>
<evidence type="ECO:0000256" key="6">
    <source>
        <dbReference type="ARBA" id="ARBA00022771"/>
    </source>
</evidence>
<protein>
    <recommendedName>
        <fullName evidence="13">Acetyl-coenzyme A carboxylase carboxyl transferase subunit beta</fullName>
        <shortName evidence="13">ACCase subunit beta</shortName>
        <shortName evidence="13">Acetyl-CoA carboxylase carboxyltransferase subunit beta</shortName>
        <ecNumber evidence="13">2.1.3.15</ecNumber>
    </recommendedName>
</protein>
<comment type="subcellular location">
    <subcellularLocation>
        <location evidence="1 13">Cytoplasm</location>
    </subcellularLocation>
</comment>
<dbReference type="PRINTS" id="PR01070">
    <property type="entry name" value="ACCCTRFRASEB"/>
</dbReference>
<evidence type="ECO:0000259" key="14">
    <source>
        <dbReference type="PROSITE" id="PS50980"/>
    </source>
</evidence>
<keyword evidence="8 13" id="KW-0862">Zinc</keyword>
<dbReference type="InterPro" id="IPR041010">
    <property type="entry name" value="Znf-ACC"/>
</dbReference>
<keyword evidence="3 13" id="KW-0808">Transferase</keyword>
<dbReference type="InterPro" id="IPR000438">
    <property type="entry name" value="Acetyl_CoA_COase_Trfase_b_su"/>
</dbReference>
<organism evidence="15 16">
    <name type="scientific">Terrisporobacter petrolearius</name>
    <dbReference type="NCBI Taxonomy" id="1460447"/>
    <lineage>
        <taxon>Bacteria</taxon>
        <taxon>Bacillati</taxon>
        <taxon>Bacillota</taxon>
        <taxon>Clostridia</taxon>
        <taxon>Peptostreptococcales</taxon>
        <taxon>Peptostreptococcaceae</taxon>
        <taxon>Terrisporobacter</taxon>
    </lineage>
</organism>
<gene>
    <name evidence="13 15" type="primary">accD</name>
    <name evidence="15" type="ORF">TPELB_05660</name>
</gene>
<dbReference type="SUPFAM" id="SSF52096">
    <property type="entry name" value="ClpP/crotonase"/>
    <property type="match status" value="1"/>
</dbReference>
<feature type="domain" description="CoA carboxyltransferase N-terminal" evidence="14">
    <location>
        <begin position="32"/>
        <end position="290"/>
    </location>
</feature>
<dbReference type="EMBL" id="CP154622">
    <property type="protein sequence ID" value="XAM40264.1"/>
    <property type="molecule type" value="Genomic_DNA"/>
</dbReference>
<dbReference type="PANTHER" id="PTHR42995">
    <property type="entry name" value="ACETYL-COENZYME A CARBOXYLASE CARBOXYL TRANSFERASE SUBUNIT BETA, CHLOROPLASTIC"/>
    <property type="match status" value="1"/>
</dbReference>
<comment type="subunit">
    <text evidence="13">Acetyl-CoA carboxylase is a heterohexamer composed of biotin carboxyl carrier protein (AccB), biotin carboxylase (AccC) and two subunits each of ACCase subunit alpha (AccA) and ACCase subunit beta (AccD).</text>
</comment>
<evidence type="ECO:0000313" key="16">
    <source>
        <dbReference type="Proteomes" id="UP001477947"/>
    </source>
</evidence>
<keyword evidence="7 13" id="KW-0276">Fatty acid metabolism</keyword>
<evidence type="ECO:0000256" key="12">
    <source>
        <dbReference type="ARBA" id="ARBA00025280"/>
    </source>
</evidence>
<evidence type="ECO:0000256" key="8">
    <source>
        <dbReference type="ARBA" id="ARBA00022833"/>
    </source>
</evidence>
<keyword evidence="2 13" id="KW-0444">Lipid biosynthesis</keyword>
<dbReference type="Proteomes" id="UP001477947">
    <property type="component" value="Chromosome"/>
</dbReference>
<comment type="pathway">
    <text evidence="13">Lipid metabolism; malonyl-CoA biosynthesis; malonyl-CoA from acetyl-CoA: step 1/1.</text>
</comment>
<comment type="similarity">
    <text evidence="13">Belongs to the AccD/PCCB family.</text>
</comment>
<keyword evidence="9 13" id="KW-0067">ATP-binding</keyword>
<keyword evidence="13" id="KW-0963">Cytoplasm</keyword>
<keyword evidence="5 13" id="KW-0547">Nucleotide-binding</keyword>
<keyword evidence="10 13" id="KW-0443">Lipid metabolism</keyword>
<dbReference type="Pfam" id="PF01039">
    <property type="entry name" value="Carboxyl_trans"/>
    <property type="match status" value="1"/>
</dbReference>
<comment type="cofactor">
    <cofactor evidence="13">
        <name>Zn(2+)</name>
        <dbReference type="ChEBI" id="CHEBI:29105"/>
    </cofactor>
    <text evidence="13">Binds 1 zinc ion per subunit.</text>
</comment>
<dbReference type="Gene3D" id="3.90.226.10">
    <property type="entry name" value="2-enoyl-CoA Hydratase, Chain A, domain 1"/>
    <property type="match status" value="1"/>
</dbReference>
<evidence type="ECO:0000256" key="13">
    <source>
        <dbReference type="HAMAP-Rule" id="MF_01395"/>
    </source>
</evidence>
<comment type="function">
    <text evidence="12 13">Component of the acetyl coenzyme A carboxylase (ACC) complex. Biotin carboxylase (BC) catalyzes the carboxylation of biotin on its carrier protein (BCCP) and then the CO(2) group is transferred by the transcarboxylase to acetyl-CoA to form malonyl-CoA.</text>
</comment>
<accession>A0ABZ3FA89</accession>
<dbReference type="Pfam" id="PF17848">
    <property type="entry name" value="Zn_ribbon_ACC"/>
    <property type="match status" value="1"/>
</dbReference>
<comment type="catalytic activity">
    <reaction evidence="13">
        <text>N(6)-carboxybiotinyl-L-lysyl-[protein] + acetyl-CoA = N(6)-biotinyl-L-lysyl-[protein] + malonyl-CoA</text>
        <dbReference type="Rhea" id="RHEA:54728"/>
        <dbReference type="Rhea" id="RHEA-COMP:10505"/>
        <dbReference type="Rhea" id="RHEA-COMP:10506"/>
        <dbReference type="ChEBI" id="CHEBI:57288"/>
        <dbReference type="ChEBI" id="CHEBI:57384"/>
        <dbReference type="ChEBI" id="CHEBI:83144"/>
        <dbReference type="ChEBI" id="CHEBI:83145"/>
        <dbReference type="EC" id="2.1.3.15"/>
    </reaction>
</comment>
<dbReference type="InterPro" id="IPR029045">
    <property type="entry name" value="ClpP/crotonase-like_dom_sf"/>
</dbReference>
<evidence type="ECO:0000256" key="2">
    <source>
        <dbReference type="ARBA" id="ARBA00022516"/>
    </source>
</evidence>
<keyword evidence="16" id="KW-1185">Reference proteome</keyword>
<feature type="binding site" evidence="13">
    <location>
        <position position="58"/>
    </location>
    <ligand>
        <name>Zn(2+)</name>
        <dbReference type="ChEBI" id="CHEBI:29105"/>
    </ligand>
</feature>
<name>A0ABZ3FA89_9FIRM</name>
<feature type="binding site" evidence="13">
    <location>
        <position position="39"/>
    </location>
    <ligand>
        <name>Zn(2+)</name>
        <dbReference type="ChEBI" id="CHEBI:29105"/>
    </ligand>
</feature>
<feature type="binding site" evidence="13">
    <location>
        <position position="36"/>
    </location>
    <ligand>
        <name>Zn(2+)</name>
        <dbReference type="ChEBI" id="CHEBI:29105"/>
    </ligand>
</feature>
<evidence type="ECO:0000256" key="9">
    <source>
        <dbReference type="ARBA" id="ARBA00022840"/>
    </source>
</evidence>
<proteinExistence type="inferred from homology"/>
<evidence type="ECO:0000313" key="15">
    <source>
        <dbReference type="EMBL" id="XAM40264.1"/>
    </source>
</evidence>
<evidence type="ECO:0000256" key="4">
    <source>
        <dbReference type="ARBA" id="ARBA00022723"/>
    </source>
</evidence>
<keyword evidence="11 13" id="KW-0275">Fatty acid biosynthesis</keyword>
<evidence type="ECO:0000256" key="5">
    <source>
        <dbReference type="ARBA" id="ARBA00022741"/>
    </source>
</evidence>
<sequence length="290" mass="32313">MLKNLFRKREYVTVSTRNLEDSGHTPNIPNGKWTNCPKCKNILYKEDLDRNYKVCIGCGHHFGISAKNRINQIFDKNTFVELFKEIETKNPLSFEGYEDKLELNQAKSGLKEAVITGTGEINSLKVATAIMDSNFMMGSMGCAVGEKITCIVEYATKNRLPLIIFTASGGARMQEGIFSLMQMAKTSLAISKHNEAGLLYISVITHPTTGGVTASFAMEGDIIISEPNAVIGFAGRRVIENTINEKLPEDFQSAEFALEKGFIDSIVKRRDLRNYLYKVLKLHGVIENAK</sequence>
<dbReference type="InterPro" id="IPR011762">
    <property type="entry name" value="COA_CT_N"/>
</dbReference>
<dbReference type="EC" id="2.1.3.15" evidence="13"/>
<dbReference type="HAMAP" id="MF_01395">
    <property type="entry name" value="AcetylCoA_CT_beta"/>
    <property type="match status" value="1"/>
</dbReference>
<evidence type="ECO:0000256" key="3">
    <source>
        <dbReference type="ARBA" id="ARBA00022679"/>
    </source>
</evidence>
<dbReference type="InterPro" id="IPR034733">
    <property type="entry name" value="AcCoA_carboxyl_beta"/>
</dbReference>